<dbReference type="Proteomes" id="UP000663852">
    <property type="component" value="Unassembled WGS sequence"/>
</dbReference>
<evidence type="ECO:0000313" key="3">
    <source>
        <dbReference type="Proteomes" id="UP000663828"/>
    </source>
</evidence>
<accession>A0A814QRC9</accession>
<dbReference type="InterPro" id="IPR026509">
    <property type="entry name" value="TMEM183"/>
</dbReference>
<dbReference type="GO" id="GO:0019005">
    <property type="term" value="C:SCF ubiquitin ligase complex"/>
    <property type="evidence" value="ECO:0007669"/>
    <property type="project" value="TreeGrafter"/>
</dbReference>
<evidence type="ECO:0008006" key="5">
    <source>
        <dbReference type="Google" id="ProtNLM"/>
    </source>
</evidence>
<proteinExistence type="predicted"/>
<evidence type="ECO:0000313" key="2">
    <source>
        <dbReference type="EMBL" id="CAF1627115.1"/>
    </source>
</evidence>
<dbReference type="OrthoDB" id="5955317at2759"/>
<dbReference type="PANTHER" id="PTHR20988">
    <property type="entry name" value="TRANSMEMBRANE PROTEIN 183A-RELATED"/>
    <property type="match status" value="1"/>
</dbReference>
<dbReference type="GO" id="GO:0031647">
    <property type="term" value="P:regulation of protein stability"/>
    <property type="evidence" value="ECO:0007669"/>
    <property type="project" value="TreeGrafter"/>
</dbReference>
<evidence type="ECO:0000313" key="4">
    <source>
        <dbReference type="Proteomes" id="UP000663852"/>
    </source>
</evidence>
<keyword evidence="3" id="KW-1185">Reference proteome</keyword>
<name>A0A814QRC9_ADIRI</name>
<reference evidence="1" key="1">
    <citation type="submission" date="2021-02" db="EMBL/GenBank/DDBJ databases">
        <authorList>
            <person name="Nowell W R."/>
        </authorList>
    </citation>
    <scope>NUCLEOTIDE SEQUENCE</scope>
</reference>
<dbReference type="EMBL" id="CAJNOJ010000106">
    <property type="protein sequence ID" value="CAF1123148.1"/>
    <property type="molecule type" value="Genomic_DNA"/>
</dbReference>
<comment type="caution">
    <text evidence="1">The sequence shown here is derived from an EMBL/GenBank/DDBJ whole genome shotgun (WGS) entry which is preliminary data.</text>
</comment>
<sequence>MPRRSSKAIRNGAKKSTGTESLRLAIKDFNVYDYSRSTKDSPQNNLRTTSKLTRECKKLMDEQDWYEKDLSDFDDPQLSDEEAEIQQHYIPSKPKQRSKQVSLTDDHSAHTDYPLDLWFILATYIAPEDIGRFSLICRAANHVVNTVYFWMLLFRKHNKTEATKISRILVREHISIIRTHVIKSLYQVYPLFQDRSSRTDIIQKDPHFLRSSRCVRIWYSKDSTTSTRESYNYYFEFRFDNIQRSKRSPQMQIQALSPILQTNNQYIIDKDCCVLHLTCSNYVPVGPYMGMILSQITLNLSSDYRHHKLKMWFDSSRLCLQTFNRYSDSVVIIDPILCLRVYNWYNSPANFD</sequence>
<evidence type="ECO:0000313" key="1">
    <source>
        <dbReference type="EMBL" id="CAF1123148.1"/>
    </source>
</evidence>
<dbReference type="PANTHER" id="PTHR20988:SF2">
    <property type="entry name" value="TRANSMEMBRANE PROTEIN 183A-RELATED"/>
    <property type="match status" value="1"/>
</dbReference>
<dbReference type="EMBL" id="CAJNOR010008009">
    <property type="protein sequence ID" value="CAF1627115.1"/>
    <property type="molecule type" value="Genomic_DNA"/>
</dbReference>
<protein>
    <recommendedName>
        <fullName evidence="5">Transmembrane protein 183</fullName>
    </recommendedName>
</protein>
<dbReference type="AlphaFoldDB" id="A0A814QRC9"/>
<dbReference type="Proteomes" id="UP000663828">
    <property type="component" value="Unassembled WGS sequence"/>
</dbReference>
<gene>
    <name evidence="1" type="ORF">EDS130_LOCUS21164</name>
    <name evidence="2" type="ORF">XAT740_LOCUS51057</name>
</gene>
<organism evidence="1 4">
    <name type="scientific">Adineta ricciae</name>
    <name type="common">Rotifer</name>
    <dbReference type="NCBI Taxonomy" id="249248"/>
    <lineage>
        <taxon>Eukaryota</taxon>
        <taxon>Metazoa</taxon>
        <taxon>Spiralia</taxon>
        <taxon>Gnathifera</taxon>
        <taxon>Rotifera</taxon>
        <taxon>Eurotatoria</taxon>
        <taxon>Bdelloidea</taxon>
        <taxon>Adinetida</taxon>
        <taxon>Adinetidae</taxon>
        <taxon>Adineta</taxon>
    </lineage>
</organism>